<comment type="caution">
    <text evidence="1">The sequence shown here is derived from an EMBL/GenBank/DDBJ whole genome shotgun (WGS) entry which is preliminary data.</text>
</comment>
<sequence length="70" mass="8071">MRELGHSRWLCPSRLQRALDKDRVDILDETRRLARDIGLDPKTTPVRSPQFTGMAKAFVRTIKPIEEPNA</sequence>
<proteinExistence type="predicted"/>
<reference evidence="1 2" key="1">
    <citation type="journal article" date="2016" name="Front. Microbiol.">
        <title>Genomic Resource of Rice Seed Associated Bacteria.</title>
        <authorList>
            <person name="Midha S."/>
            <person name="Bansal K."/>
            <person name="Sharma S."/>
            <person name="Kumar N."/>
            <person name="Patil P.P."/>
            <person name="Chaudhry V."/>
            <person name="Patil P.B."/>
        </authorList>
    </citation>
    <scope>NUCLEOTIDE SEQUENCE [LARGE SCALE GENOMIC DNA]</scope>
    <source>
        <strain evidence="1 2">NS226</strain>
    </source>
</reference>
<dbReference type="EMBL" id="LDPZ01000011">
    <property type="protein sequence ID" value="KTQ97123.1"/>
    <property type="molecule type" value="Genomic_DNA"/>
</dbReference>
<organism evidence="1 2">
    <name type="scientific">Aureimonas ureilytica</name>
    <dbReference type="NCBI Taxonomy" id="401562"/>
    <lineage>
        <taxon>Bacteria</taxon>
        <taxon>Pseudomonadati</taxon>
        <taxon>Pseudomonadota</taxon>
        <taxon>Alphaproteobacteria</taxon>
        <taxon>Hyphomicrobiales</taxon>
        <taxon>Aurantimonadaceae</taxon>
        <taxon>Aureimonas</taxon>
    </lineage>
</organism>
<dbReference type="AlphaFoldDB" id="A0A175RBQ0"/>
<accession>A0A175RBQ0</accession>
<dbReference type="Proteomes" id="UP000078272">
    <property type="component" value="Unassembled WGS sequence"/>
</dbReference>
<evidence type="ECO:0000313" key="2">
    <source>
        <dbReference type="Proteomes" id="UP000078272"/>
    </source>
</evidence>
<protein>
    <submittedName>
        <fullName evidence="1">Uncharacterized protein</fullName>
    </submittedName>
</protein>
<evidence type="ECO:0000313" key="1">
    <source>
        <dbReference type="EMBL" id="KTQ97123.1"/>
    </source>
</evidence>
<gene>
    <name evidence="1" type="ORF">NS226_05210</name>
</gene>
<name>A0A175RBQ0_9HYPH</name>